<proteinExistence type="predicted"/>
<dbReference type="EMBL" id="AWTP01000107">
    <property type="protein sequence ID" value="KGH12133.1"/>
    <property type="molecule type" value="Genomic_DNA"/>
</dbReference>
<dbReference type="Proteomes" id="UP000029549">
    <property type="component" value="Unassembled WGS sequence"/>
</dbReference>
<comment type="caution">
    <text evidence="2">The sequence shown here is derived from an EMBL/GenBank/DDBJ whole genome shotgun (WGS) entry which is preliminary data.</text>
</comment>
<dbReference type="InterPro" id="IPR056090">
    <property type="entry name" value="DUF7673"/>
</dbReference>
<gene>
    <name evidence="2" type="ORF">P608_11395</name>
</gene>
<evidence type="ECO:0000259" key="1">
    <source>
        <dbReference type="Pfam" id="PF24720"/>
    </source>
</evidence>
<evidence type="ECO:0000313" key="3">
    <source>
        <dbReference type="Proteomes" id="UP000029549"/>
    </source>
</evidence>
<organism evidence="2 3">
    <name type="scientific">Comamonas thiooxydans</name>
    <dbReference type="NCBI Taxonomy" id="363952"/>
    <lineage>
        <taxon>Bacteria</taxon>
        <taxon>Pseudomonadati</taxon>
        <taxon>Pseudomonadota</taxon>
        <taxon>Betaproteobacteria</taxon>
        <taxon>Burkholderiales</taxon>
        <taxon>Comamonadaceae</taxon>
        <taxon>Comamonas</taxon>
    </lineage>
</organism>
<name>A0A0E3BY94_9BURK</name>
<sequence>MLGLYNGTRFPFDLTDLRLLDGGNLNDALALMRFDSRPAMEVHEWLNKLYGRRDFGERFEQLAHMWRKKGKCKKEWLVAVPEIQELSFVQQGGAA</sequence>
<evidence type="ECO:0000313" key="2">
    <source>
        <dbReference type="EMBL" id="KGH12133.1"/>
    </source>
</evidence>
<dbReference type="AlphaFoldDB" id="A0A0E3BY94"/>
<dbReference type="Pfam" id="PF24720">
    <property type="entry name" value="DUF7673"/>
    <property type="match status" value="1"/>
</dbReference>
<protein>
    <recommendedName>
        <fullName evidence="1">DUF7673 domain-containing protein</fullName>
    </recommendedName>
</protein>
<keyword evidence="3" id="KW-1185">Reference proteome</keyword>
<accession>A0A0E3BY94</accession>
<feature type="domain" description="DUF7673" evidence="1">
    <location>
        <begin position="2"/>
        <end position="67"/>
    </location>
</feature>
<reference evidence="2 3" key="1">
    <citation type="submission" date="2013-09" db="EMBL/GenBank/DDBJ databases">
        <title>High correlation between genotypes and phenotypes of environmental bacteria Comamonas testosteroni strains.</title>
        <authorList>
            <person name="Liu L."/>
            <person name="Zhu W."/>
            <person name="Xia X."/>
            <person name="Xu B."/>
            <person name="Luo M."/>
            <person name="Wang G."/>
        </authorList>
    </citation>
    <scope>NUCLEOTIDE SEQUENCE [LARGE SCALE GENOMIC DNA]</scope>
    <source>
        <strain evidence="2 3">DF2</strain>
    </source>
</reference>